<feature type="transmembrane region" description="Helical" evidence="1">
    <location>
        <begin position="173"/>
        <end position="195"/>
    </location>
</feature>
<dbReference type="SUPFAM" id="SSF103481">
    <property type="entry name" value="Multidrug resistance efflux transporter EmrE"/>
    <property type="match status" value="2"/>
</dbReference>
<feature type="transmembrane region" description="Helical" evidence="1">
    <location>
        <begin position="207"/>
        <end position="225"/>
    </location>
</feature>
<dbReference type="Pfam" id="PF00892">
    <property type="entry name" value="EamA"/>
    <property type="match status" value="2"/>
</dbReference>
<dbReference type="PANTHER" id="PTHR22911">
    <property type="entry name" value="ACYL-MALONYL CONDENSING ENZYME-RELATED"/>
    <property type="match status" value="1"/>
</dbReference>
<feature type="transmembrane region" description="Helical" evidence="1">
    <location>
        <begin position="237"/>
        <end position="256"/>
    </location>
</feature>
<evidence type="ECO:0000256" key="1">
    <source>
        <dbReference type="SAM" id="Phobius"/>
    </source>
</evidence>
<evidence type="ECO:0000313" key="3">
    <source>
        <dbReference type="EMBL" id="WNH07973.1"/>
    </source>
</evidence>
<organism evidence="3 4">
    <name type="scientific">Thalassobellus suaedae</name>
    <dbReference type="NCBI Taxonomy" id="3074124"/>
    <lineage>
        <taxon>Bacteria</taxon>
        <taxon>Pseudomonadati</taxon>
        <taxon>Bacteroidota</taxon>
        <taxon>Flavobacteriia</taxon>
        <taxon>Flavobacteriales</taxon>
        <taxon>Flavobacteriaceae</taxon>
        <taxon>Thalassobellus</taxon>
    </lineage>
</organism>
<feature type="domain" description="EamA" evidence="2">
    <location>
        <begin position="140"/>
        <end position="278"/>
    </location>
</feature>
<evidence type="ECO:0000313" key="4">
    <source>
        <dbReference type="Proteomes" id="UP001302806"/>
    </source>
</evidence>
<dbReference type="PANTHER" id="PTHR22911:SF130">
    <property type="entry name" value="BIOTIN TRANSPORTER"/>
    <property type="match status" value="1"/>
</dbReference>
<evidence type="ECO:0000259" key="2">
    <source>
        <dbReference type="Pfam" id="PF00892"/>
    </source>
</evidence>
<dbReference type="InterPro" id="IPR037185">
    <property type="entry name" value="EmrE-like"/>
</dbReference>
<gene>
    <name evidence="3" type="ORF">RHP51_12380</name>
</gene>
<name>A0ABY9XQA8_9FLAO</name>
<feature type="transmembrane region" description="Helical" evidence="1">
    <location>
        <begin position="136"/>
        <end position="161"/>
    </location>
</feature>
<dbReference type="RefSeq" id="WP_415864779.1">
    <property type="nucleotide sequence ID" value="NZ_CP134537.1"/>
</dbReference>
<dbReference type="Proteomes" id="UP001302806">
    <property type="component" value="Chromosome"/>
</dbReference>
<proteinExistence type="predicted"/>
<reference evidence="3 4" key="1">
    <citation type="submission" date="2023-09" db="EMBL/GenBank/DDBJ databases">
        <title>Thalassobella suaedae gen. nov., sp. nov., a marine bacterium of the family Flavobacteriaceae isolated from a halophyte Suaeda japonica.</title>
        <authorList>
            <person name="Lee S.Y."/>
            <person name="Hwang C.Y."/>
        </authorList>
    </citation>
    <scope>NUCLEOTIDE SEQUENCE [LARGE SCALE GENOMIC DNA]</scope>
    <source>
        <strain evidence="3 4">HL-DH14</strain>
    </source>
</reference>
<accession>A0ABY9XQA8</accession>
<feature type="transmembrane region" description="Helical" evidence="1">
    <location>
        <begin position="56"/>
        <end position="75"/>
    </location>
</feature>
<feature type="transmembrane region" description="Helical" evidence="1">
    <location>
        <begin position="87"/>
        <end position="105"/>
    </location>
</feature>
<keyword evidence="1" id="KW-0472">Membrane</keyword>
<feature type="transmembrane region" description="Helical" evidence="1">
    <location>
        <begin position="28"/>
        <end position="49"/>
    </location>
</feature>
<feature type="transmembrane region" description="Helical" evidence="1">
    <location>
        <begin position="112"/>
        <end position="130"/>
    </location>
</feature>
<sequence>MKYLFGVTIIWAFSFSLIGVYLSGYVDAWFSVLMRIGIATLIFLPFLRLNKIKAETIFRLTSIGAVQLGLMYCFYFQSFRFLTVPEVLLFSVFTPIYITLLNDILSKQFHKGHLLTALIAVLGAVYIQYSSISENVFLGFLITQSANFCFAVGQVAYKYLLKSIPELESTPKHTIFGLFFIGAFIVSLIAFFIFGSTEKMPTTPVQWGILLYLGAVASGAGYFFWNQGVVKVNTGSLAIMNNALIPLGLIVNLLIWNKEADIKKILIGGSLIFASLALNEYISKRNKGMSKSLLFRNVKAN</sequence>
<feature type="domain" description="EamA" evidence="2">
    <location>
        <begin position="3"/>
        <end position="127"/>
    </location>
</feature>
<keyword evidence="1" id="KW-1133">Transmembrane helix</keyword>
<dbReference type="EMBL" id="CP134537">
    <property type="protein sequence ID" value="WNH07973.1"/>
    <property type="molecule type" value="Genomic_DNA"/>
</dbReference>
<dbReference type="InterPro" id="IPR000620">
    <property type="entry name" value="EamA_dom"/>
</dbReference>
<feature type="transmembrane region" description="Helical" evidence="1">
    <location>
        <begin position="5"/>
        <end position="22"/>
    </location>
</feature>
<protein>
    <submittedName>
        <fullName evidence="3">EamA family transporter</fullName>
    </submittedName>
</protein>
<keyword evidence="1" id="KW-0812">Transmembrane</keyword>
<feature type="transmembrane region" description="Helical" evidence="1">
    <location>
        <begin position="262"/>
        <end position="282"/>
    </location>
</feature>